<keyword evidence="1" id="KW-0472">Membrane</keyword>
<evidence type="ECO:0000313" key="2">
    <source>
        <dbReference type="EMBL" id="MDR7152414.1"/>
    </source>
</evidence>
<evidence type="ECO:0008006" key="4">
    <source>
        <dbReference type="Google" id="ProtNLM"/>
    </source>
</evidence>
<feature type="transmembrane region" description="Helical" evidence="1">
    <location>
        <begin position="109"/>
        <end position="126"/>
    </location>
</feature>
<protein>
    <recommendedName>
        <fullName evidence="4">Methyl-accepting chemotaxis protein</fullName>
    </recommendedName>
</protein>
<evidence type="ECO:0000313" key="3">
    <source>
        <dbReference type="Proteomes" id="UP001265700"/>
    </source>
</evidence>
<comment type="caution">
    <text evidence="2">The sequence shown here is derived from an EMBL/GenBank/DDBJ whole genome shotgun (WGS) entry which is preliminary data.</text>
</comment>
<dbReference type="EMBL" id="JAVDWU010000011">
    <property type="protein sequence ID" value="MDR7152414.1"/>
    <property type="molecule type" value="Genomic_DNA"/>
</dbReference>
<name>A0ABU1WT97_9BURK</name>
<proteinExistence type="predicted"/>
<dbReference type="RefSeq" id="WP_310321091.1">
    <property type="nucleotide sequence ID" value="NZ_JAVDWU010000011.1"/>
</dbReference>
<reference evidence="2 3" key="1">
    <citation type="submission" date="2023-07" db="EMBL/GenBank/DDBJ databases">
        <title>Sorghum-associated microbial communities from plants grown in Nebraska, USA.</title>
        <authorList>
            <person name="Schachtman D."/>
        </authorList>
    </citation>
    <scope>NUCLEOTIDE SEQUENCE [LARGE SCALE GENOMIC DNA]</scope>
    <source>
        <strain evidence="2 3">4249</strain>
    </source>
</reference>
<gene>
    <name evidence="2" type="ORF">J2W49_004390</name>
</gene>
<keyword evidence="1" id="KW-0812">Transmembrane</keyword>
<accession>A0ABU1WT97</accession>
<evidence type="ECO:0000256" key="1">
    <source>
        <dbReference type="SAM" id="Phobius"/>
    </source>
</evidence>
<organism evidence="2 3">
    <name type="scientific">Hydrogenophaga palleronii</name>
    <dbReference type="NCBI Taxonomy" id="65655"/>
    <lineage>
        <taxon>Bacteria</taxon>
        <taxon>Pseudomonadati</taxon>
        <taxon>Pseudomonadota</taxon>
        <taxon>Betaproteobacteria</taxon>
        <taxon>Burkholderiales</taxon>
        <taxon>Comamonadaceae</taxon>
        <taxon>Hydrogenophaga</taxon>
    </lineage>
</organism>
<sequence length="127" mass="14120">MAIPWLLALKVIPWGDVIEHAPKVLNAARKLMDRERPHANTPVGAMPMDLVSDTPPSLGELRNRLIEARLLIDQQAQTQDQMAQTLTELAEQNARLVAAVQLLRVRTRLLMFVIAALAIGVIVLFAR</sequence>
<keyword evidence="1" id="KW-1133">Transmembrane helix</keyword>
<dbReference type="Proteomes" id="UP001265700">
    <property type="component" value="Unassembled WGS sequence"/>
</dbReference>
<keyword evidence="3" id="KW-1185">Reference proteome</keyword>